<evidence type="ECO:0000313" key="3">
    <source>
        <dbReference type="Proteomes" id="UP000681720"/>
    </source>
</evidence>
<organism evidence="2 3">
    <name type="scientific">Rotaria magnacalcarata</name>
    <dbReference type="NCBI Taxonomy" id="392030"/>
    <lineage>
        <taxon>Eukaryota</taxon>
        <taxon>Metazoa</taxon>
        <taxon>Spiralia</taxon>
        <taxon>Gnathifera</taxon>
        <taxon>Rotifera</taxon>
        <taxon>Eurotatoria</taxon>
        <taxon>Bdelloidea</taxon>
        <taxon>Philodinida</taxon>
        <taxon>Philodinidae</taxon>
        <taxon>Rotaria</taxon>
    </lineage>
</organism>
<dbReference type="InterPro" id="IPR021930">
    <property type="entry name" value="Heparan_SO4_deacetylase_dom"/>
</dbReference>
<dbReference type="EMBL" id="CAJOBJ010366003">
    <property type="protein sequence ID" value="CAF5221053.1"/>
    <property type="molecule type" value="Genomic_DNA"/>
</dbReference>
<protein>
    <recommendedName>
        <fullName evidence="1">Heparan sulphate-N-deacetylase deacetylase domain-containing protein</fullName>
    </recommendedName>
</protein>
<feature type="non-terminal residue" evidence="2">
    <location>
        <position position="76"/>
    </location>
</feature>
<name>A0A8S3JWD6_9BILA</name>
<dbReference type="AlphaFoldDB" id="A0A8S3JWD6"/>
<reference evidence="2" key="1">
    <citation type="submission" date="2021-02" db="EMBL/GenBank/DDBJ databases">
        <authorList>
            <person name="Nowell W R."/>
        </authorList>
    </citation>
    <scope>NUCLEOTIDE SEQUENCE</scope>
</reference>
<feature type="domain" description="Heparan sulphate-N-deacetylase deacetylase" evidence="1">
    <location>
        <begin position="1"/>
        <end position="76"/>
    </location>
</feature>
<dbReference type="GO" id="GO:0016787">
    <property type="term" value="F:hydrolase activity"/>
    <property type="evidence" value="ECO:0007669"/>
    <property type="project" value="InterPro"/>
</dbReference>
<dbReference type="GO" id="GO:0015016">
    <property type="term" value="F:heparan sulfate N-sulfotransferase activity"/>
    <property type="evidence" value="ECO:0007669"/>
    <property type="project" value="InterPro"/>
</dbReference>
<feature type="non-terminal residue" evidence="2">
    <location>
        <position position="1"/>
    </location>
</feature>
<gene>
    <name evidence="2" type="ORF">GIL414_LOCUS84351</name>
</gene>
<comment type="caution">
    <text evidence="2">The sequence shown here is derived from an EMBL/GenBank/DDBJ whole genome shotgun (WGS) entry which is preliminary data.</text>
</comment>
<dbReference type="Pfam" id="PF12062">
    <property type="entry name" value="HSNSD-CE"/>
    <property type="match status" value="1"/>
</dbReference>
<evidence type="ECO:0000259" key="1">
    <source>
        <dbReference type="Pfam" id="PF12062"/>
    </source>
</evidence>
<evidence type="ECO:0000313" key="2">
    <source>
        <dbReference type="EMBL" id="CAF5221053.1"/>
    </source>
</evidence>
<sequence length="76" mass="9105">QSFIQNYISNFRYRLGFSGYYYNSGNDDESQGDRLLINEKDKFVWFHHTWKHEKLTNVHDRISLISSIETNLAFAQ</sequence>
<accession>A0A8S3JWD6</accession>
<dbReference type="Proteomes" id="UP000681720">
    <property type="component" value="Unassembled WGS sequence"/>
</dbReference>
<proteinExistence type="predicted"/>